<protein>
    <submittedName>
        <fullName evidence="1">Phosphotransferase</fullName>
    </submittedName>
</protein>
<dbReference type="Proteomes" id="UP000586918">
    <property type="component" value="Unassembled WGS sequence"/>
</dbReference>
<dbReference type="AlphaFoldDB" id="A0A848DLT4"/>
<organism evidence="1 2">
    <name type="scientific">Pseudonocardia bannensis</name>
    <dbReference type="NCBI Taxonomy" id="630973"/>
    <lineage>
        <taxon>Bacteria</taxon>
        <taxon>Bacillati</taxon>
        <taxon>Actinomycetota</taxon>
        <taxon>Actinomycetes</taxon>
        <taxon>Pseudonocardiales</taxon>
        <taxon>Pseudonocardiaceae</taxon>
        <taxon>Pseudonocardia</taxon>
    </lineage>
</organism>
<keyword evidence="1" id="KW-0808">Transferase</keyword>
<dbReference type="SUPFAM" id="SSF56112">
    <property type="entry name" value="Protein kinase-like (PK-like)"/>
    <property type="match status" value="1"/>
</dbReference>
<sequence>MPLPDDLAADQVRDRQDRAVAAARSAARELGLTVTEPRVLYDAFSVVVHLHPAPVVARVPTVLPRTVVADPAGQSAQQLRELDVTAWLAERGHPVVAPSPLVPRKPVRRDGFSMTFWQYVEQVPTEPSTGLDDPERIEGAAGLHAALRDYPGELRFLMPLDASIPDGLAQLEQRPDLLDTDGLRRARSEWALIEPLTSPEGFAARFPGLDVHPVHGDAPTYNVIVTPEGPLCSDFEHVMRGPVEWDLVSAGPAARATYDAAAARLGLRPLDERLLRVMEAARTLQLLACLPMAPQLPGLAGWLRPMVEQWQASPPLRTVVPESGD</sequence>
<accession>A0A848DLT4</accession>
<dbReference type="RefSeq" id="WP_169414212.1">
    <property type="nucleotide sequence ID" value="NZ_JAAXKZ010000071.1"/>
</dbReference>
<evidence type="ECO:0000313" key="2">
    <source>
        <dbReference type="Proteomes" id="UP000586918"/>
    </source>
</evidence>
<name>A0A848DLT4_9PSEU</name>
<dbReference type="GO" id="GO:0016740">
    <property type="term" value="F:transferase activity"/>
    <property type="evidence" value="ECO:0007669"/>
    <property type="project" value="UniProtKB-KW"/>
</dbReference>
<keyword evidence="2" id="KW-1185">Reference proteome</keyword>
<comment type="caution">
    <text evidence="1">The sequence shown here is derived from an EMBL/GenBank/DDBJ whole genome shotgun (WGS) entry which is preliminary data.</text>
</comment>
<gene>
    <name evidence="1" type="ORF">HF519_18440</name>
</gene>
<evidence type="ECO:0000313" key="1">
    <source>
        <dbReference type="EMBL" id="NMH93515.1"/>
    </source>
</evidence>
<dbReference type="EMBL" id="JAAXKZ010000071">
    <property type="protein sequence ID" value="NMH93515.1"/>
    <property type="molecule type" value="Genomic_DNA"/>
</dbReference>
<dbReference type="InterPro" id="IPR011009">
    <property type="entry name" value="Kinase-like_dom_sf"/>
</dbReference>
<reference evidence="1 2" key="1">
    <citation type="submission" date="2020-04" db="EMBL/GenBank/DDBJ databases">
        <authorList>
            <person name="Klaysubun C."/>
            <person name="Duangmal K."/>
            <person name="Lipun K."/>
        </authorList>
    </citation>
    <scope>NUCLEOTIDE SEQUENCE [LARGE SCALE GENOMIC DNA]</scope>
    <source>
        <strain evidence="1 2">DSM 45300</strain>
    </source>
</reference>
<proteinExistence type="predicted"/>